<proteinExistence type="predicted"/>
<accession>C6LAV3</accession>
<keyword evidence="2" id="KW-1185">Reference proteome</keyword>
<dbReference type="AlphaFoldDB" id="C6LAV3"/>
<evidence type="ECO:0000313" key="1">
    <source>
        <dbReference type="EMBL" id="EET62084.1"/>
    </source>
</evidence>
<dbReference type="EMBL" id="ACCL02000003">
    <property type="protein sequence ID" value="EET62084.1"/>
    <property type="molecule type" value="Genomic_DNA"/>
</dbReference>
<organism evidence="1 2">
    <name type="scientific">Marvinbryantia formatexigens DSM 14469</name>
    <dbReference type="NCBI Taxonomy" id="478749"/>
    <lineage>
        <taxon>Bacteria</taxon>
        <taxon>Bacillati</taxon>
        <taxon>Bacillota</taxon>
        <taxon>Clostridia</taxon>
        <taxon>Lachnospirales</taxon>
        <taxon>Lachnospiraceae</taxon>
        <taxon>Marvinbryantia</taxon>
    </lineage>
</organism>
<comment type="caution">
    <text evidence="1">The sequence shown here is derived from an EMBL/GenBank/DDBJ whole genome shotgun (WGS) entry which is preliminary data.</text>
</comment>
<protein>
    <submittedName>
        <fullName evidence="1">Uncharacterized protein</fullName>
    </submittedName>
</protein>
<sequence>MKRIRFLEIDRNAMNCRRKRMREGISGLVDFVITGSLNHIRRWYIIFIRLCCRAADAVSGAGA</sequence>
<dbReference type="Proteomes" id="UP000005561">
    <property type="component" value="Unassembled WGS sequence"/>
</dbReference>
<name>C6LAV3_9FIRM</name>
<evidence type="ECO:0000313" key="2">
    <source>
        <dbReference type="Proteomes" id="UP000005561"/>
    </source>
</evidence>
<gene>
    <name evidence="1" type="ORF">BRYFOR_05747</name>
</gene>
<reference evidence="1" key="1">
    <citation type="submission" date="2009-07" db="EMBL/GenBank/DDBJ databases">
        <authorList>
            <person name="Weinstock G."/>
            <person name="Sodergren E."/>
            <person name="Clifton S."/>
            <person name="Fulton L."/>
            <person name="Fulton B."/>
            <person name="Courtney L."/>
            <person name="Fronick C."/>
            <person name="Harrison M."/>
            <person name="Strong C."/>
            <person name="Farmer C."/>
            <person name="Delahaunty K."/>
            <person name="Markovic C."/>
            <person name="Hall O."/>
            <person name="Minx P."/>
            <person name="Tomlinson C."/>
            <person name="Mitreva M."/>
            <person name="Nelson J."/>
            <person name="Hou S."/>
            <person name="Wollam A."/>
            <person name="Pepin K.H."/>
            <person name="Johnson M."/>
            <person name="Bhonagiri V."/>
            <person name="Nash W.E."/>
            <person name="Warren W."/>
            <person name="Chinwalla A."/>
            <person name="Mardis E.R."/>
            <person name="Wilson R.K."/>
        </authorList>
    </citation>
    <scope>NUCLEOTIDE SEQUENCE [LARGE SCALE GENOMIC DNA]</scope>
    <source>
        <strain evidence="1">DSM 14469</strain>
    </source>
</reference>